<evidence type="ECO:0000259" key="3">
    <source>
        <dbReference type="SMART" id="SM00903"/>
    </source>
</evidence>
<protein>
    <submittedName>
        <fullName evidence="4">Flavin reductase (DIM6/NTAB) family NADH-FMN oxidoreductase RutF</fullName>
    </submittedName>
</protein>
<sequence length="167" mass="18268">MSLDPQKFRSILSHYPTGVCVITAMTARGEAIGMTVGTFTSVSLDPLLIGFFPDRKSTSWSEIAAAGRFCVNILANDQEWLCRKFATRERDKFAEVVHRLSENGQPILDGAVAWIDCSLYAVHEAGDHYLVLGQVEAMALASERVASPLIFFQGKFGQVASIETPLA</sequence>
<dbReference type="SUPFAM" id="SSF50475">
    <property type="entry name" value="FMN-binding split barrel"/>
    <property type="match status" value="1"/>
</dbReference>
<name>A0A560HJY2_9PROT</name>
<dbReference type="Proteomes" id="UP000318050">
    <property type="component" value="Unassembled WGS sequence"/>
</dbReference>
<accession>A0A560HJY2</accession>
<evidence type="ECO:0000313" key="4">
    <source>
        <dbReference type="EMBL" id="TWB46807.1"/>
    </source>
</evidence>
<feature type="domain" description="Flavin reductase like" evidence="3">
    <location>
        <begin position="12"/>
        <end position="158"/>
    </location>
</feature>
<dbReference type="InterPro" id="IPR002563">
    <property type="entry name" value="Flavin_Rdtase-like_dom"/>
</dbReference>
<dbReference type="PANTHER" id="PTHR30466:SF11">
    <property type="entry name" value="FLAVIN-DEPENDENT MONOOXYGENASE, REDUCTASE SUBUNIT HSAB"/>
    <property type="match status" value="1"/>
</dbReference>
<dbReference type="InterPro" id="IPR012349">
    <property type="entry name" value="Split_barrel_FMN-bd"/>
</dbReference>
<gene>
    <name evidence="4" type="ORF">FBZ92_1432</name>
</gene>
<dbReference type="GO" id="GO:0010181">
    <property type="term" value="F:FMN binding"/>
    <property type="evidence" value="ECO:0007669"/>
    <property type="project" value="InterPro"/>
</dbReference>
<keyword evidence="2" id="KW-0560">Oxidoreductase</keyword>
<dbReference type="Gene3D" id="2.30.110.10">
    <property type="entry name" value="Electron Transport, Fmn-binding Protein, Chain A"/>
    <property type="match status" value="1"/>
</dbReference>
<dbReference type="EMBL" id="VITT01000043">
    <property type="protein sequence ID" value="TWB46807.1"/>
    <property type="molecule type" value="Genomic_DNA"/>
</dbReference>
<proteinExistence type="inferred from homology"/>
<comment type="caution">
    <text evidence="4">The sequence shown here is derived from an EMBL/GenBank/DDBJ whole genome shotgun (WGS) entry which is preliminary data.</text>
</comment>
<organism evidence="4 5">
    <name type="scientific">Nitrospirillum amazonense</name>
    <dbReference type="NCBI Taxonomy" id="28077"/>
    <lineage>
        <taxon>Bacteria</taxon>
        <taxon>Pseudomonadati</taxon>
        <taxon>Pseudomonadota</taxon>
        <taxon>Alphaproteobacteria</taxon>
        <taxon>Rhodospirillales</taxon>
        <taxon>Azospirillaceae</taxon>
        <taxon>Nitrospirillum</taxon>
    </lineage>
</organism>
<dbReference type="Pfam" id="PF01613">
    <property type="entry name" value="Flavin_Reduct"/>
    <property type="match status" value="1"/>
</dbReference>
<dbReference type="OrthoDB" id="9792858at2"/>
<comment type="similarity">
    <text evidence="1">Belongs to the non-flavoprotein flavin reductase family.</text>
</comment>
<evidence type="ECO:0000256" key="2">
    <source>
        <dbReference type="ARBA" id="ARBA00023002"/>
    </source>
</evidence>
<dbReference type="AlphaFoldDB" id="A0A560HJY2"/>
<reference evidence="4 5" key="1">
    <citation type="submission" date="2019-06" db="EMBL/GenBank/DDBJ databases">
        <title>Genomic Encyclopedia of Type Strains, Phase IV (KMG-V): Genome sequencing to study the core and pangenomes of soil and plant-associated prokaryotes.</title>
        <authorList>
            <person name="Whitman W."/>
        </authorList>
    </citation>
    <scope>NUCLEOTIDE SEQUENCE [LARGE SCALE GENOMIC DNA]</scope>
    <source>
        <strain evidence="4 5">BR 11140</strain>
    </source>
</reference>
<dbReference type="PANTHER" id="PTHR30466">
    <property type="entry name" value="FLAVIN REDUCTASE"/>
    <property type="match status" value="1"/>
</dbReference>
<evidence type="ECO:0000313" key="5">
    <source>
        <dbReference type="Proteomes" id="UP000318050"/>
    </source>
</evidence>
<dbReference type="InterPro" id="IPR050268">
    <property type="entry name" value="NADH-dep_flavin_reductase"/>
</dbReference>
<evidence type="ECO:0000256" key="1">
    <source>
        <dbReference type="ARBA" id="ARBA00008898"/>
    </source>
</evidence>
<dbReference type="SMART" id="SM00903">
    <property type="entry name" value="Flavin_Reduct"/>
    <property type="match status" value="1"/>
</dbReference>
<dbReference type="GO" id="GO:0042602">
    <property type="term" value="F:riboflavin reductase (NADPH) activity"/>
    <property type="evidence" value="ECO:0007669"/>
    <property type="project" value="TreeGrafter"/>
</dbReference>